<dbReference type="InterPro" id="IPR048846">
    <property type="entry name" value="PaaX-like_central"/>
</dbReference>
<sequence length="284" mass="31398">MTTDQQALASAVLDDFDARPGSATSLTRTVLGAYIRDLGGWIAVADFTELLAVLGIPAPSTRTAITRLKRKGVLHAESRSGRAGYALTDAALAMFARGDPRIFGFRQMTSGDAWRLLSYGIPETERAARHQLRRRLSAIGCGTVAAGLWIYPEYLAAEASAIVTALHLDDYVTSFRATDPAVPGSLRDAAAQWWDLDALAAAHRTFYQRHRNILDLDDTSDRNAFVHFTLMLDEWRIIPYVDPGLPDEILPTDWPGPASVHLFADARRRYLEPCRQWVRAFIGG</sequence>
<dbReference type="RefSeq" id="WP_327100781.1">
    <property type="nucleotide sequence ID" value="NZ_CP109149.1"/>
</dbReference>
<dbReference type="Pfam" id="PF20803">
    <property type="entry name" value="PaaX_M"/>
    <property type="match status" value="1"/>
</dbReference>
<keyword evidence="5" id="KW-1185">Reference proteome</keyword>
<gene>
    <name evidence="4" type="ORF">OG563_05710</name>
</gene>
<feature type="domain" description="Transcriptional repressor PaaX-like N-terminal" evidence="1">
    <location>
        <begin position="23"/>
        <end position="90"/>
    </location>
</feature>
<dbReference type="Gene3D" id="1.20.58.1460">
    <property type="match status" value="1"/>
</dbReference>
<evidence type="ECO:0000313" key="4">
    <source>
        <dbReference type="EMBL" id="WUV47726.1"/>
    </source>
</evidence>
<dbReference type="Gene3D" id="3.30.70.2650">
    <property type="match status" value="1"/>
</dbReference>
<evidence type="ECO:0000313" key="5">
    <source>
        <dbReference type="Proteomes" id="UP001432062"/>
    </source>
</evidence>
<organism evidence="4 5">
    <name type="scientific">Nocardia vinacea</name>
    <dbReference type="NCBI Taxonomy" id="96468"/>
    <lineage>
        <taxon>Bacteria</taxon>
        <taxon>Bacillati</taxon>
        <taxon>Actinomycetota</taxon>
        <taxon>Actinomycetes</taxon>
        <taxon>Mycobacteriales</taxon>
        <taxon>Nocardiaceae</taxon>
        <taxon>Nocardia</taxon>
    </lineage>
</organism>
<dbReference type="PANTHER" id="PTHR30319:SF1">
    <property type="entry name" value="TRANSCRIPTIONAL REPRESSOR PAAX"/>
    <property type="match status" value="1"/>
</dbReference>
<evidence type="ECO:0000259" key="1">
    <source>
        <dbReference type="Pfam" id="PF07848"/>
    </source>
</evidence>
<name>A0ABZ1Z004_9NOCA</name>
<reference evidence="4" key="1">
    <citation type="submission" date="2022-10" db="EMBL/GenBank/DDBJ databases">
        <title>The complete genomes of actinobacterial strains from the NBC collection.</title>
        <authorList>
            <person name="Joergensen T.S."/>
            <person name="Alvarez Arevalo M."/>
            <person name="Sterndorff E.B."/>
            <person name="Faurdal D."/>
            <person name="Vuksanovic O."/>
            <person name="Mourched A.-S."/>
            <person name="Charusanti P."/>
            <person name="Shaw S."/>
            <person name="Blin K."/>
            <person name="Weber T."/>
        </authorList>
    </citation>
    <scope>NUCLEOTIDE SEQUENCE</scope>
    <source>
        <strain evidence="4">NBC_01482</strain>
    </source>
</reference>
<dbReference type="PANTHER" id="PTHR30319">
    <property type="entry name" value="PHENYLACETIC ACID REGULATOR-RELATED TRANSCRIPTIONAL REPRESSOR"/>
    <property type="match status" value="1"/>
</dbReference>
<dbReference type="Proteomes" id="UP001432062">
    <property type="component" value="Chromosome"/>
</dbReference>
<evidence type="ECO:0000259" key="2">
    <source>
        <dbReference type="Pfam" id="PF08223"/>
    </source>
</evidence>
<dbReference type="InterPro" id="IPR013225">
    <property type="entry name" value="PaaX_C"/>
</dbReference>
<proteinExistence type="predicted"/>
<dbReference type="PIRSF" id="PIRSF020623">
    <property type="entry name" value="PaaX"/>
    <property type="match status" value="1"/>
</dbReference>
<evidence type="ECO:0000259" key="3">
    <source>
        <dbReference type="Pfam" id="PF20803"/>
    </source>
</evidence>
<protein>
    <submittedName>
        <fullName evidence="4">Regulator</fullName>
    </submittedName>
</protein>
<dbReference type="Pfam" id="PF07848">
    <property type="entry name" value="PaaX"/>
    <property type="match status" value="1"/>
</dbReference>
<dbReference type="Gene3D" id="1.10.10.10">
    <property type="entry name" value="Winged helix-like DNA-binding domain superfamily/Winged helix DNA-binding domain"/>
    <property type="match status" value="1"/>
</dbReference>
<accession>A0ABZ1Z004</accession>
<dbReference type="InterPro" id="IPR011965">
    <property type="entry name" value="PaaX_trns_reg"/>
</dbReference>
<dbReference type="EMBL" id="CP109441">
    <property type="protein sequence ID" value="WUV47726.1"/>
    <property type="molecule type" value="Genomic_DNA"/>
</dbReference>
<dbReference type="InterPro" id="IPR012906">
    <property type="entry name" value="PaaX-like_N"/>
</dbReference>
<dbReference type="InterPro" id="IPR036388">
    <property type="entry name" value="WH-like_DNA-bd_sf"/>
</dbReference>
<dbReference type="Pfam" id="PF08223">
    <property type="entry name" value="PaaX_C"/>
    <property type="match status" value="1"/>
</dbReference>
<feature type="domain" description="Transcriptional repressor PaaX-like C-terminal" evidence="2">
    <location>
        <begin position="194"/>
        <end position="279"/>
    </location>
</feature>
<feature type="domain" description="Transcriptional repressor PaaX-like central Cas2-like" evidence="3">
    <location>
        <begin position="112"/>
        <end position="179"/>
    </location>
</feature>